<comment type="subcellular location">
    <subcellularLocation>
        <location evidence="1">Membrane</location>
        <topology evidence="1">Multi-pass membrane protein</topology>
    </subcellularLocation>
</comment>
<keyword evidence="3" id="KW-0812">Transmembrane</keyword>
<feature type="domain" description="Activator of Hsp90 ATPase homologue 1/2-like C-terminal" evidence="6">
    <location>
        <begin position="23"/>
        <end position="153"/>
    </location>
</feature>
<keyword evidence="4" id="KW-1133">Transmembrane helix</keyword>
<dbReference type="InterPro" id="IPR013538">
    <property type="entry name" value="ASHA1/2-like_C"/>
</dbReference>
<dbReference type="InterPro" id="IPR023393">
    <property type="entry name" value="START-like_dom_sf"/>
</dbReference>
<dbReference type="SUPFAM" id="SSF55961">
    <property type="entry name" value="Bet v1-like"/>
    <property type="match status" value="1"/>
</dbReference>
<dbReference type="AlphaFoldDB" id="A0A1I4YJV6"/>
<reference evidence="8" key="1">
    <citation type="submission" date="2016-10" db="EMBL/GenBank/DDBJ databases">
        <authorList>
            <person name="Varghese N."/>
        </authorList>
    </citation>
    <scope>NUCLEOTIDE SEQUENCE [LARGE SCALE GENOMIC DNA]</scope>
    <source>
        <strain evidence="8">Nsp8</strain>
    </source>
</reference>
<dbReference type="RefSeq" id="WP_074794705.1">
    <property type="nucleotide sequence ID" value="NZ_FOVJ01000001.1"/>
</dbReference>
<organism evidence="7 8">
    <name type="scientific">Nitrosospira briensis</name>
    <dbReference type="NCBI Taxonomy" id="35799"/>
    <lineage>
        <taxon>Bacteria</taxon>
        <taxon>Pseudomonadati</taxon>
        <taxon>Pseudomonadota</taxon>
        <taxon>Betaproteobacteria</taxon>
        <taxon>Nitrosomonadales</taxon>
        <taxon>Nitrosomonadaceae</taxon>
        <taxon>Nitrosospira</taxon>
    </lineage>
</organism>
<evidence type="ECO:0000259" key="6">
    <source>
        <dbReference type="Pfam" id="PF08327"/>
    </source>
</evidence>
<evidence type="ECO:0000256" key="4">
    <source>
        <dbReference type="ARBA" id="ARBA00022989"/>
    </source>
</evidence>
<proteinExistence type="inferred from homology"/>
<dbReference type="Pfam" id="PF08327">
    <property type="entry name" value="AHSA1"/>
    <property type="match status" value="1"/>
</dbReference>
<name>A0A1I4YJV6_9PROT</name>
<evidence type="ECO:0000256" key="2">
    <source>
        <dbReference type="ARBA" id="ARBA00006817"/>
    </source>
</evidence>
<evidence type="ECO:0000256" key="3">
    <source>
        <dbReference type="ARBA" id="ARBA00022692"/>
    </source>
</evidence>
<keyword evidence="5" id="KW-0472">Membrane</keyword>
<sequence length="160" mass="17979">MTEQNSSLTQSLELGLSINRIFDAPPILVFKMWTQPEHLKQWGCPAGFKIIFSAGEVCPGGLWRMCMRSPEGKDHCVQGVYRAVVAPERIIFTHAWEDSEGKPGHETLVTVSFAALGVKTEQSFHQAVFQSIEDRDSHEEGWNECFDKLATYLPGLAMHE</sequence>
<dbReference type="Gene3D" id="3.30.530.20">
    <property type="match status" value="1"/>
</dbReference>
<dbReference type="PROSITE" id="PS01346">
    <property type="entry name" value="CLAUDIN"/>
    <property type="match status" value="1"/>
</dbReference>
<evidence type="ECO:0000313" key="8">
    <source>
        <dbReference type="Proteomes" id="UP000183107"/>
    </source>
</evidence>
<accession>A0A1I4YJV6</accession>
<comment type="similarity">
    <text evidence="2">Belongs to the AHA1 family.</text>
</comment>
<dbReference type="OrthoDB" id="9805228at2"/>
<keyword evidence="8" id="KW-1185">Reference proteome</keyword>
<evidence type="ECO:0000313" key="7">
    <source>
        <dbReference type="EMBL" id="SFN37880.1"/>
    </source>
</evidence>
<evidence type="ECO:0000256" key="5">
    <source>
        <dbReference type="ARBA" id="ARBA00023136"/>
    </source>
</evidence>
<dbReference type="InterPro" id="IPR017974">
    <property type="entry name" value="Claudin_CS"/>
</dbReference>
<evidence type="ECO:0000256" key="1">
    <source>
        <dbReference type="ARBA" id="ARBA00004141"/>
    </source>
</evidence>
<dbReference type="Proteomes" id="UP000183107">
    <property type="component" value="Unassembled WGS sequence"/>
</dbReference>
<gene>
    <name evidence="7" type="ORF">SAMN05216386_0718</name>
</gene>
<dbReference type="GO" id="GO:0016020">
    <property type="term" value="C:membrane"/>
    <property type="evidence" value="ECO:0007669"/>
    <property type="project" value="UniProtKB-SubCell"/>
</dbReference>
<dbReference type="CDD" id="cd07814">
    <property type="entry name" value="SRPBCC_CalC_Aha1-like"/>
    <property type="match status" value="1"/>
</dbReference>
<protein>
    <submittedName>
        <fullName evidence="7">Uncharacterized conserved protein YndB, AHSA1/START domain</fullName>
    </submittedName>
</protein>
<dbReference type="EMBL" id="FOVJ01000001">
    <property type="protein sequence ID" value="SFN37880.1"/>
    <property type="molecule type" value="Genomic_DNA"/>
</dbReference>